<dbReference type="GO" id="GO:0006355">
    <property type="term" value="P:regulation of DNA-templated transcription"/>
    <property type="evidence" value="ECO:0007669"/>
    <property type="project" value="InterPro"/>
</dbReference>
<protein>
    <recommendedName>
        <fullName evidence="1">HTH luxR-type domain-containing protein</fullName>
    </recommendedName>
</protein>
<dbReference type="InterPro" id="IPR016032">
    <property type="entry name" value="Sig_transdc_resp-reg_C-effctor"/>
</dbReference>
<dbReference type="InterPro" id="IPR000792">
    <property type="entry name" value="Tscrpt_reg_LuxR_C"/>
</dbReference>
<dbReference type="AlphaFoldDB" id="A0A844HRL1"/>
<comment type="caution">
    <text evidence="2">The sequence shown here is derived from an EMBL/GenBank/DDBJ whole genome shotgun (WGS) entry which is preliminary data.</text>
</comment>
<evidence type="ECO:0000259" key="1">
    <source>
        <dbReference type="PROSITE" id="PS50043"/>
    </source>
</evidence>
<dbReference type="SUPFAM" id="SSF46894">
    <property type="entry name" value="C-terminal effector domain of the bipartite response regulators"/>
    <property type="match status" value="1"/>
</dbReference>
<dbReference type="SMART" id="SM00421">
    <property type="entry name" value="HTH_LUXR"/>
    <property type="match status" value="1"/>
</dbReference>
<gene>
    <name evidence="2" type="ORF">GL300_25180</name>
</gene>
<dbReference type="Proteomes" id="UP000449846">
    <property type="component" value="Unassembled WGS sequence"/>
</dbReference>
<dbReference type="PROSITE" id="PS50043">
    <property type="entry name" value="HTH_LUXR_2"/>
    <property type="match status" value="1"/>
</dbReference>
<dbReference type="RefSeq" id="WP_155042421.1">
    <property type="nucleotide sequence ID" value="NZ_WMIG01000037.1"/>
</dbReference>
<keyword evidence="3" id="KW-1185">Reference proteome</keyword>
<dbReference type="Gene3D" id="1.10.10.10">
    <property type="entry name" value="Winged helix-like DNA-binding domain superfamily/Winged helix DNA-binding domain"/>
    <property type="match status" value="1"/>
</dbReference>
<proteinExistence type="predicted"/>
<feature type="domain" description="HTH luxR-type" evidence="1">
    <location>
        <begin position="15"/>
        <end position="80"/>
    </location>
</feature>
<evidence type="ECO:0000313" key="3">
    <source>
        <dbReference type="Proteomes" id="UP000449846"/>
    </source>
</evidence>
<reference evidence="2 3" key="1">
    <citation type="submission" date="2019-11" db="EMBL/GenBank/DDBJ databases">
        <authorList>
            <person name="Dong K."/>
        </authorList>
    </citation>
    <scope>NUCLEOTIDE SEQUENCE [LARGE SCALE GENOMIC DNA]</scope>
    <source>
        <strain evidence="2 3">NBRC 112902</strain>
    </source>
</reference>
<organism evidence="2 3">
    <name type="scientific">Paracoccus litorisediminis</name>
    <dbReference type="NCBI Taxonomy" id="2006130"/>
    <lineage>
        <taxon>Bacteria</taxon>
        <taxon>Pseudomonadati</taxon>
        <taxon>Pseudomonadota</taxon>
        <taxon>Alphaproteobacteria</taxon>
        <taxon>Rhodobacterales</taxon>
        <taxon>Paracoccaceae</taxon>
        <taxon>Paracoccus</taxon>
    </lineage>
</organism>
<sequence length="82" mass="8823">MNLLAGKLNLLAHLYSQNSVELTGKEIEALRQMRVGHTHAEAGDALGISVSALKLRLSSAQKKLGCRNVTATVVRAVEEDLI</sequence>
<accession>A0A844HRL1</accession>
<dbReference type="OrthoDB" id="7764879at2"/>
<dbReference type="GO" id="GO:0003677">
    <property type="term" value="F:DNA binding"/>
    <property type="evidence" value="ECO:0007669"/>
    <property type="project" value="InterPro"/>
</dbReference>
<dbReference type="InterPro" id="IPR036388">
    <property type="entry name" value="WH-like_DNA-bd_sf"/>
</dbReference>
<dbReference type="EMBL" id="WMIG01000037">
    <property type="protein sequence ID" value="MTH62476.1"/>
    <property type="molecule type" value="Genomic_DNA"/>
</dbReference>
<name>A0A844HRL1_9RHOB</name>
<evidence type="ECO:0000313" key="2">
    <source>
        <dbReference type="EMBL" id="MTH62476.1"/>
    </source>
</evidence>